<comment type="similarity">
    <text evidence="1">Belongs to the glycosyl hydrolase 13 family.</text>
</comment>
<dbReference type="InterPro" id="IPR013783">
    <property type="entry name" value="Ig-like_fold"/>
</dbReference>
<dbReference type="PANTHER" id="PTHR43002">
    <property type="entry name" value="GLYCOGEN DEBRANCHING ENZYME"/>
    <property type="match status" value="1"/>
</dbReference>
<dbReference type="SUPFAM" id="SSF81296">
    <property type="entry name" value="E set domains"/>
    <property type="match status" value="1"/>
</dbReference>
<dbReference type="Pfam" id="PF02922">
    <property type="entry name" value="CBM_48"/>
    <property type="match status" value="1"/>
</dbReference>
<evidence type="ECO:0000313" key="7">
    <source>
        <dbReference type="Proteomes" id="UP001241605"/>
    </source>
</evidence>
<evidence type="ECO:0000256" key="2">
    <source>
        <dbReference type="ARBA" id="ARBA00022801"/>
    </source>
</evidence>
<dbReference type="Gene3D" id="2.60.40.10">
    <property type="entry name" value="Immunoglobulins"/>
    <property type="match status" value="1"/>
</dbReference>
<reference evidence="6 7" key="1">
    <citation type="submission" date="2023-05" db="EMBL/GenBank/DDBJ databases">
        <title>YMD87, complete Genome.</title>
        <authorList>
            <person name="Zhang J."/>
            <person name="Xu X."/>
        </authorList>
    </citation>
    <scope>NUCLEOTIDE SEQUENCE [LARGE SCALE GENOMIC DNA]</scope>
    <source>
        <strain evidence="6 7">YMD87</strain>
        <plasmid evidence="6 7">unnamed1</plasmid>
    </source>
</reference>
<keyword evidence="2" id="KW-0378">Hydrolase</keyword>
<dbReference type="NCBIfam" id="TIGR02100">
    <property type="entry name" value="glgX_debranch"/>
    <property type="match status" value="1"/>
</dbReference>
<proteinExistence type="inferred from homology"/>
<keyword evidence="6" id="KW-0614">Plasmid</keyword>
<evidence type="ECO:0000313" key="6">
    <source>
        <dbReference type="EMBL" id="WGW05923.1"/>
    </source>
</evidence>
<dbReference type="InterPro" id="IPR006047">
    <property type="entry name" value="GH13_cat_dom"/>
</dbReference>
<organism evidence="6 7">
    <name type="scientific">Tropicibacter oceani</name>
    <dbReference type="NCBI Taxonomy" id="3058420"/>
    <lineage>
        <taxon>Bacteria</taxon>
        <taxon>Pseudomonadati</taxon>
        <taxon>Pseudomonadota</taxon>
        <taxon>Alphaproteobacteria</taxon>
        <taxon>Rhodobacterales</taxon>
        <taxon>Roseobacteraceae</taxon>
        <taxon>Tropicibacter</taxon>
    </lineage>
</organism>
<dbReference type="Gene3D" id="2.60.40.1180">
    <property type="entry name" value="Golgi alpha-mannosidase II"/>
    <property type="match status" value="1"/>
</dbReference>
<dbReference type="SUPFAM" id="SSF51445">
    <property type="entry name" value="(Trans)glycosidases"/>
    <property type="match status" value="1"/>
</dbReference>
<dbReference type="InterPro" id="IPR017853">
    <property type="entry name" value="GH"/>
</dbReference>
<dbReference type="InterPro" id="IPR013780">
    <property type="entry name" value="Glyco_hydro_b"/>
</dbReference>
<geneLocation type="plasmid" evidence="6 7">
    <name>unnamed1</name>
</geneLocation>
<feature type="compositionally biased region" description="Basic and acidic residues" evidence="4">
    <location>
        <begin position="466"/>
        <end position="483"/>
    </location>
</feature>
<keyword evidence="7" id="KW-1185">Reference proteome</keyword>
<feature type="domain" description="Glycosyl hydrolase family 13 catalytic" evidence="5">
    <location>
        <begin position="140"/>
        <end position="567"/>
    </location>
</feature>
<dbReference type="Gene3D" id="3.20.20.80">
    <property type="entry name" value="Glycosidases"/>
    <property type="match status" value="1"/>
</dbReference>
<dbReference type="InterPro" id="IPR044505">
    <property type="entry name" value="GlgX_Isoamylase_N_E_set"/>
</dbReference>
<dbReference type="InterPro" id="IPR004193">
    <property type="entry name" value="Glyco_hydro_13_N"/>
</dbReference>
<dbReference type="CDD" id="cd02856">
    <property type="entry name" value="E_set_GDE_Isoamylase_N"/>
    <property type="match status" value="1"/>
</dbReference>
<evidence type="ECO:0000256" key="1">
    <source>
        <dbReference type="ARBA" id="ARBA00008061"/>
    </source>
</evidence>
<dbReference type="RefSeq" id="WP_282302546.1">
    <property type="nucleotide sequence ID" value="NZ_CP124617.1"/>
</dbReference>
<sequence>MTTRFPIRAGHAYPLGATFDGDGVNFAVFSQHATRVTLCLFNEKGVETQVIPLPEREGHVWHGYISGMRPGQQYGFRMHGPYKPEEGHRFNHNKLLIDPYAKRLTGHPIWNDALFGYTVGDPAGDLSFDARDSAPFMPRSVVVDPSFSWGQKSRPNHAMSDTILYEAHVKGLTAGRRDIDGRGSYLAMASDPILEHLNRLGVTAIELLPVQAFVDDQFLIDKGLRNYWGYMTYGFFAPEPRYMQSTDIAEFQQMVARFHSAGIEVILDVVYNHTAEGGETGPTLAFRGLDNASYYRLTENPRYYVNDTGCGNTLDFDNPFTLRLVMDSLRYWVEVMHVDGFRFDLCSTLGRTGGEFDRDGPFFRAIRQDPVLNRVKLIAEPWDVGHGGYQLGAYPAPFVEWNDRFRDDVRRFWRGNQGMVAGMAARLTGSAQYFDHDGRPATSSVNFITAHDGFTLMDTVSYSHKHNEANGEDNRDGHSHDFSDNFGVEGPSDDPQIIAARARRRRNMIATLMLSQGTPMLLAGDELGNSQDGNNNAYCQDNPIGWIDWDGADDAFIGFCRKAIAFRKAHPILHQRLFLHSRSRLVDGAPDVFWRRADGEAMAQEDWDNPDHKIIVVELRMASGSPEYVKREGALLVVLNAGEKTRITLPEVPQGSAWVRRFDTAETGAGGAVIEADAVTVFVQEADPAKAAG</sequence>
<evidence type="ECO:0000256" key="3">
    <source>
        <dbReference type="ARBA" id="ARBA00023295"/>
    </source>
</evidence>
<dbReference type="SUPFAM" id="SSF51011">
    <property type="entry name" value="Glycosyl hydrolase domain"/>
    <property type="match status" value="1"/>
</dbReference>
<protein>
    <submittedName>
        <fullName evidence="6">Glycogen debranching protein GlgX</fullName>
    </submittedName>
</protein>
<dbReference type="SMART" id="SM00642">
    <property type="entry name" value="Aamy"/>
    <property type="match status" value="1"/>
</dbReference>
<feature type="region of interest" description="Disordered" evidence="4">
    <location>
        <begin position="466"/>
        <end position="494"/>
    </location>
</feature>
<evidence type="ECO:0000259" key="5">
    <source>
        <dbReference type="SMART" id="SM00642"/>
    </source>
</evidence>
<dbReference type="Pfam" id="PF00128">
    <property type="entry name" value="Alpha-amylase"/>
    <property type="match status" value="1"/>
</dbReference>
<name>A0ABY8QN82_9RHOB</name>
<keyword evidence="3" id="KW-0326">Glycosidase</keyword>
<dbReference type="InterPro" id="IPR014756">
    <property type="entry name" value="Ig_E-set"/>
</dbReference>
<evidence type="ECO:0000256" key="4">
    <source>
        <dbReference type="SAM" id="MobiDB-lite"/>
    </source>
</evidence>
<dbReference type="Proteomes" id="UP001241605">
    <property type="component" value="Plasmid unnamed1"/>
</dbReference>
<dbReference type="EMBL" id="CP124617">
    <property type="protein sequence ID" value="WGW05923.1"/>
    <property type="molecule type" value="Genomic_DNA"/>
</dbReference>
<gene>
    <name evidence="6" type="primary">glgX</name>
    <name evidence="6" type="ORF">QF118_19305</name>
</gene>
<dbReference type="CDD" id="cd11326">
    <property type="entry name" value="AmyAc_Glg_debranch"/>
    <property type="match status" value="1"/>
</dbReference>
<dbReference type="InterPro" id="IPR011837">
    <property type="entry name" value="Glycogen_debranch_GlgX"/>
</dbReference>
<accession>A0ABY8QN82</accession>